<protein>
    <recommendedName>
        <fullName evidence="1">BZIP domain-containing protein</fullName>
    </recommendedName>
</protein>
<feature type="non-terminal residue" evidence="2">
    <location>
        <position position="1"/>
    </location>
</feature>
<evidence type="ECO:0000259" key="1">
    <source>
        <dbReference type="PROSITE" id="PS50217"/>
    </source>
</evidence>
<organism evidence="2 4">
    <name type="scientific">Didymodactylos carnosus</name>
    <dbReference type="NCBI Taxonomy" id="1234261"/>
    <lineage>
        <taxon>Eukaryota</taxon>
        <taxon>Metazoa</taxon>
        <taxon>Spiralia</taxon>
        <taxon>Gnathifera</taxon>
        <taxon>Rotifera</taxon>
        <taxon>Eurotatoria</taxon>
        <taxon>Bdelloidea</taxon>
        <taxon>Philodinida</taxon>
        <taxon>Philodinidae</taxon>
        <taxon>Didymodactylos</taxon>
    </lineage>
</organism>
<dbReference type="Proteomes" id="UP000682733">
    <property type="component" value="Unassembled WGS sequence"/>
</dbReference>
<accession>A0A8S2DV06</accession>
<dbReference type="EMBL" id="CAJNOK010008304">
    <property type="protein sequence ID" value="CAF1059910.1"/>
    <property type="molecule type" value="Genomic_DNA"/>
</dbReference>
<sequence length="182" mass="21858">VATAKKCTPHKVAFGQKPRCDQEFWKIVQENNIVDEEQLPTVQLVLFHHSDDNQMSEEIVRRIPLIIDQQEQFDVHKQPLKNNAQDKLSYKIYEKKRLQNNLAIKRWRDKRRQTELKINEKFTQLLGKNEELKSKYSEKLKEYEMLKNVFRELNVHFPTHILSHMKYIDDTIDIETKILEGE</sequence>
<feature type="domain" description="BZIP" evidence="1">
    <location>
        <begin position="93"/>
        <end position="153"/>
    </location>
</feature>
<proteinExistence type="predicted"/>
<evidence type="ECO:0000313" key="4">
    <source>
        <dbReference type="Proteomes" id="UP000677228"/>
    </source>
</evidence>
<dbReference type="InterPro" id="IPR004827">
    <property type="entry name" value="bZIP"/>
</dbReference>
<dbReference type="Pfam" id="PF07716">
    <property type="entry name" value="bZIP_2"/>
    <property type="match status" value="1"/>
</dbReference>
<dbReference type="PROSITE" id="PS50217">
    <property type="entry name" value="BZIP"/>
    <property type="match status" value="1"/>
</dbReference>
<dbReference type="AlphaFoldDB" id="A0A8S2DV06"/>
<dbReference type="GO" id="GO:0003700">
    <property type="term" value="F:DNA-binding transcription factor activity"/>
    <property type="evidence" value="ECO:0007669"/>
    <property type="project" value="InterPro"/>
</dbReference>
<dbReference type="EMBL" id="CAJOBA010008320">
    <property type="protein sequence ID" value="CAF3825564.1"/>
    <property type="molecule type" value="Genomic_DNA"/>
</dbReference>
<comment type="caution">
    <text evidence="2">The sequence shown here is derived from an EMBL/GenBank/DDBJ whole genome shotgun (WGS) entry which is preliminary data.</text>
</comment>
<gene>
    <name evidence="2" type="ORF">OVA965_LOCUS17358</name>
    <name evidence="3" type="ORF">TMI583_LOCUS17372</name>
</gene>
<name>A0A8S2DV06_9BILA</name>
<evidence type="ECO:0000313" key="3">
    <source>
        <dbReference type="EMBL" id="CAF3825564.1"/>
    </source>
</evidence>
<dbReference type="Proteomes" id="UP000677228">
    <property type="component" value="Unassembled WGS sequence"/>
</dbReference>
<dbReference type="Gene3D" id="1.20.5.170">
    <property type="match status" value="1"/>
</dbReference>
<dbReference type="SUPFAM" id="SSF57959">
    <property type="entry name" value="Leucine zipper domain"/>
    <property type="match status" value="1"/>
</dbReference>
<dbReference type="InterPro" id="IPR046347">
    <property type="entry name" value="bZIP_sf"/>
</dbReference>
<reference evidence="2" key="1">
    <citation type="submission" date="2021-02" db="EMBL/GenBank/DDBJ databases">
        <authorList>
            <person name="Nowell W R."/>
        </authorList>
    </citation>
    <scope>NUCLEOTIDE SEQUENCE</scope>
</reference>
<evidence type="ECO:0000313" key="2">
    <source>
        <dbReference type="EMBL" id="CAF1059910.1"/>
    </source>
</evidence>